<proteinExistence type="predicted"/>
<feature type="compositionally biased region" description="Low complexity" evidence="1">
    <location>
        <begin position="28"/>
        <end position="45"/>
    </location>
</feature>
<dbReference type="EMBL" id="PYWC01000035">
    <property type="protein sequence ID" value="PWW76271.1"/>
    <property type="molecule type" value="Genomic_DNA"/>
</dbReference>
<feature type="region of interest" description="Disordered" evidence="1">
    <location>
        <begin position="69"/>
        <end position="99"/>
    </location>
</feature>
<feature type="compositionally biased region" description="Polar residues" evidence="1">
    <location>
        <begin position="155"/>
        <end position="164"/>
    </location>
</feature>
<name>A0A317ST43_9PEZI</name>
<feature type="region of interest" description="Disordered" evidence="1">
    <location>
        <begin position="1"/>
        <end position="51"/>
    </location>
</feature>
<dbReference type="Proteomes" id="UP000246991">
    <property type="component" value="Unassembled WGS sequence"/>
</dbReference>
<keyword evidence="3" id="KW-1185">Reference proteome</keyword>
<evidence type="ECO:0000256" key="1">
    <source>
        <dbReference type="SAM" id="MobiDB-lite"/>
    </source>
</evidence>
<sequence length="170" mass="19681">MHQCPIPKHPSIRDPRTTLSPSPRSYGTQVQTTTTIPQVTQSPSQVPSLRKRGITCSKPCAVCECLKRQKKRKKQEKKEKKRLKKERKKEKKRRKKEMKKGVIIVDDPIELIDNTQLSEGGSWWEMRLDKRDRQEEDLDLDCLAELKDATEGQKQEAQPKTFTTALEGLE</sequence>
<feature type="compositionally biased region" description="Polar residues" evidence="1">
    <location>
        <begin position="17"/>
        <end position="27"/>
    </location>
</feature>
<feature type="compositionally biased region" description="Basic residues" evidence="1">
    <location>
        <begin position="69"/>
        <end position="98"/>
    </location>
</feature>
<accession>A0A317ST43</accession>
<organism evidence="2 3">
    <name type="scientific">Tuber magnatum</name>
    <name type="common">white Piedmont truffle</name>
    <dbReference type="NCBI Taxonomy" id="42249"/>
    <lineage>
        <taxon>Eukaryota</taxon>
        <taxon>Fungi</taxon>
        <taxon>Dikarya</taxon>
        <taxon>Ascomycota</taxon>
        <taxon>Pezizomycotina</taxon>
        <taxon>Pezizomycetes</taxon>
        <taxon>Pezizales</taxon>
        <taxon>Tuberaceae</taxon>
        <taxon>Tuber</taxon>
    </lineage>
</organism>
<comment type="caution">
    <text evidence="2">The sequence shown here is derived from an EMBL/GenBank/DDBJ whole genome shotgun (WGS) entry which is preliminary data.</text>
</comment>
<protein>
    <submittedName>
        <fullName evidence="2">Uncharacterized protein</fullName>
    </submittedName>
</protein>
<evidence type="ECO:0000313" key="3">
    <source>
        <dbReference type="Proteomes" id="UP000246991"/>
    </source>
</evidence>
<evidence type="ECO:0000313" key="2">
    <source>
        <dbReference type="EMBL" id="PWW76271.1"/>
    </source>
</evidence>
<reference evidence="2 3" key="1">
    <citation type="submission" date="2018-03" db="EMBL/GenBank/DDBJ databases">
        <title>Genomes of Pezizomycetes fungi and the evolution of truffles.</title>
        <authorList>
            <person name="Murat C."/>
            <person name="Payen T."/>
            <person name="Noel B."/>
            <person name="Kuo A."/>
            <person name="Martin F.M."/>
        </authorList>
    </citation>
    <scope>NUCLEOTIDE SEQUENCE [LARGE SCALE GENOMIC DNA]</scope>
    <source>
        <strain evidence="2">091103-1</strain>
    </source>
</reference>
<dbReference type="AlphaFoldDB" id="A0A317ST43"/>
<gene>
    <name evidence="2" type="ORF">C7212DRAFT_364095</name>
</gene>
<feature type="region of interest" description="Disordered" evidence="1">
    <location>
        <begin position="149"/>
        <end position="170"/>
    </location>
</feature>